<keyword evidence="2" id="KW-1185">Reference proteome</keyword>
<dbReference type="Proteomes" id="UP001230504">
    <property type="component" value="Unassembled WGS sequence"/>
</dbReference>
<proteinExistence type="predicted"/>
<protein>
    <submittedName>
        <fullName evidence="1">Uncharacterized protein</fullName>
    </submittedName>
</protein>
<sequence>MEPRDVIYALCGISADASGPDVLTPDYSMPAQEPTRKISEFLFRHDLTKMPGSGIVSTKDLAMRVEQLNSMAILVHLENRNEKLCTGLVNRVTETSTLKVVGACARLYGSARLISVTRKRGVVVPKPDSPRDIFRDAGLDVTEFLSIQRPRSILVTAGLLTAALQHCDWDVVFLLLEKTPFECFLPRSVGG</sequence>
<dbReference type="EMBL" id="JAHLJV010000060">
    <property type="protein sequence ID" value="KAK1579983.1"/>
    <property type="molecule type" value="Genomic_DNA"/>
</dbReference>
<accession>A0AAD8V2R7</accession>
<evidence type="ECO:0000313" key="1">
    <source>
        <dbReference type="EMBL" id="KAK1579983.1"/>
    </source>
</evidence>
<reference evidence="1" key="1">
    <citation type="submission" date="2021-06" db="EMBL/GenBank/DDBJ databases">
        <title>Comparative genomics, transcriptomics and evolutionary studies reveal genomic signatures of adaptation to plant cell wall in hemibiotrophic fungi.</title>
        <authorList>
            <consortium name="DOE Joint Genome Institute"/>
            <person name="Baroncelli R."/>
            <person name="Diaz J.F."/>
            <person name="Benocci T."/>
            <person name="Peng M."/>
            <person name="Battaglia E."/>
            <person name="Haridas S."/>
            <person name="Andreopoulos W."/>
            <person name="Labutti K."/>
            <person name="Pangilinan J."/>
            <person name="Floch G.L."/>
            <person name="Makela M.R."/>
            <person name="Henrissat B."/>
            <person name="Grigoriev I.V."/>
            <person name="Crouch J.A."/>
            <person name="De Vries R.P."/>
            <person name="Sukno S.A."/>
            <person name="Thon M.R."/>
        </authorList>
    </citation>
    <scope>NUCLEOTIDE SEQUENCE</scope>
    <source>
        <strain evidence="1">CBS 125086</strain>
    </source>
</reference>
<name>A0AAD8V2R7_9PEZI</name>
<dbReference type="AlphaFoldDB" id="A0AAD8V2R7"/>
<gene>
    <name evidence="1" type="ORF">LY79DRAFT_672175</name>
</gene>
<dbReference type="RefSeq" id="XP_060411061.1">
    <property type="nucleotide sequence ID" value="XM_060564018.1"/>
</dbReference>
<dbReference type="GeneID" id="85448258"/>
<organism evidence="1 2">
    <name type="scientific">Colletotrichum navitas</name>
    <dbReference type="NCBI Taxonomy" id="681940"/>
    <lineage>
        <taxon>Eukaryota</taxon>
        <taxon>Fungi</taxon>
        <taxon>Dikarya</taxon>
        <taxon>Ascomycota</taxon>
        <taxon>Pezizomycotina</taxon>
        <taxon>Sordariomycetes</taxon>
        <taxon>Hypocreomycetidae</taxon>
        <taxon>Glomerellales</taxon>
        <taxon>Glomerellaceae</taxon>
        <taxon>Colletotrichum</taxon>
        <taxon>Colletotrichum graminicola species complex</taxon>
    </lineage>
</organism>
<comment type="caution">
    <text evidence="1">The sequence shown here is derived from an EMBL/GenBank/DDBJ whole genome shotgun (WGS) entry which is preliminary data.</text>
</comment>
<evidence type="ECO:0000313" key="2">
    <source>
        <dbReference type="Proteomes" id="UP001230504"/>
    </source>
</evidence>